<proteinExistence type="predicted"/>
<evidence type="ECO:0000259" key="1">
    <source>
        <dbReference type="Pfam" id="PF18885"/>
    </source>
</evidence>
<dbReference type="AlphaFoldDB" id="A0A9P5X5G3"/>
<evidence type="ECO:0000313" key="2">
    <source>
        <dbReference type="EMBL" id="KAF9443555.1"/>
    </source>
</evidence>
<dbReference type="Pfam" id="PF18885">
    <property type="entry name" value="DUF5648"/>
    <property type="match status" value="1"/>
</dbReference>
<dbReference type="OrthoDB" id="9971254at2759"/>
<dbReference type="Proteomes" id="UP000807342">
    <property type="component" value="Unassembled WGS sequence"/>
</dbReference>
<sequence>MQTPPYPAGGKCSSGSRCPPYGCPTESCYGARTVTVTATSTVTVHSRPTSSSVCASPSETVTLRRIWNPVWQDHFYTTDSREAAYSGSHSEITEEASPGSIFLTQVAGTVPLWRCYWSTDGKYDHFYTADKTEFQSAQLRGCTEYPDRASVGYLYPTGRCGTIALYRLFNHQQKDHLYTSDLAERNDLLGSGTYEDEGVTGYILPHTTI</sequence>
<accession>A0A9P5X5G3</accession>
<keyword evidence="3" id="KW-1185">Reference proteome</keyword>
<organism evidence="2 3">
    <name type="scientific">Macrolepiota fuliginosa MF-IS2</name>
    <dbReference type="NCBI Taxonomy" id="1400762"/>
    <lineage>
        <taxon>Eukaryota</taxon>
        <taxon>Fungi</taxon>
        <taxon>Dikarya</taxon>
        <taxon>Basidiomycota</taxon>
        <taxon>Agaricomycotina</taxon>
        <taxon>Agaricomycetes</taxon>
        <taxon>Agaricomycetidae</taxon>
        <taxon>Agaricales</taxon>
        <taxon>Agaricineae</taxon>
        <taxon>Agaricaceae</taxon>
        <taxon>Macrolepiota</taxon>
    </lineage>
</organism>
<reference evidence="2" key="1">
    <citation type="submission" date="2020-11" db="EMBL/GenBank/DDBJ databases">
        <authorList>
            <consortium name="DOE Joint Genome Institute"/>
            <person name="Ahrendt S."/>
            <person name="Riley R."/>
            <person name="Andreopoulos W."/>
            <person name="Labutti K."/>
            <person name="Pangilinan J."/>
            <person name="Ruiz-Duenas F.J."/>
            <person name="Barrasa J.M."/>
            <person name="Sanchez-Garcia M."/>
            <person name="Camarero S."/>
            <person name="Miyauchi S."/>
            <person name="Serrano A."/>
            <person name="Linde D."/>
            <person name="Babiker R."/>
            <person name="Drula E."/>
            <person name="Ayuso-Fernandez I."/>
            <person name="Pacheco R."/>
            <person name="Padilla G."/>
            <person name="Ferreira P."/>
            <person name="Barriuso J."/>
            <person name="Kellner H."/>
            <person name="Castanera R."/>
            <person name="Alfaro M."/>
            <person name="Ramirez L."/>
            <person name="Pisabarro A.G."/>
            <person name="Kuo A."/>
            <person name="Tritt A."/>
            <person name="Lipzen A."/>
            <person name="He G."/>
            <person name="Yan M."/>
            <person name="Ng V."/>
            <person name="Cullen D."/>
            <person name="Martin F."/>
            <person name="Rosso M.-N."/>
            <person name="Henrissat B."/>
            <person name="Hibbett D."/>
            <person name="Martinez A.T."/>
            <person name="Grigoriev I.V."/>
        </authorList>
    </citation>
    <scope>NUCLEOTIDE SEQUENCE</scope>
    <source>
        <strain evidence="2">MF-IS2</strain>
    </source>
</reference>
<gene>
    <name evidence="2" type="ORF">P691DRAFT_808795</name>
</gene>
<protein>
    <recommendedName>
        <fullName evidence="1">DUF5648 domain-containing protein</fullName>
    </recommendedName>
</protein>
<name>A0A9P5X5G3_9AGAR</name>
<comment type="caution">
    <text evidence="2">The sequence shown here is derived from an EMBL/GenBank/DDBJ whole genome shotgun (WGS) entry which is preliminary data.</text>
</comment>
<feature type="domain" description="DUF5648" evidence="1">
    <location>
        <begin position="63"/>
        <end position="203"/>
    </location>
</feature>
<dbReference type="EMBL" id="MU151460">
    <property type="protein sequence ID" value="KAF9443555.1"/>
    <property type="molecule type" value="Genomic_DNA"/>
</dbReference>
<dbReference type="InterPro" id="IPR043708">
    <property type="entry name" value="DUF5648"/>
</dbReference>
<evidence type="ECO:0000313" key="3">
    <source>
        <dbReference type="Proteomes" id="UP000807342"/>
    </source>
</evidence>